<evidence type="ECO:0000256" key="1">
    <source>
        <dbReference type="ARBA" id="ARBA00009296"/>
    </source>
</evidence>
<accession>A0A1I3ERZ2</accession>
<dbReference type="GO" id="GO:0019843">
    <property type="term" value="F:rRNA binding"/>
    <property type="evidence" value="ECO:0007669"/>
    <property type="project" value="UniProtKB-KW"/>
</dbReference>
<dbReference type="AlphaFoldDB" id="A0A1I3ERZ2"/>
<dbReference type="PRINTS" id="PR01249">
    <property type="entry name" value="RIBOSOMALL31"/>
</dbReference>
<keyword evidence="5 8" id="KW-0689">Ribosomal protein</keyword>
<gene>
    <name evidence="8" type="primary">rpmE</name>
    <name evidence="9" type="ORF">SAMN05216206_1100</name>
</gene>
<keyword evidence="8" id="KW-0862">Zinc</keyword>
<evidence type="ECO:0000256" key="3">
    <source>
        <dbReference type="ARBA" id="ARBA00022730"/>
    </source>
</evidence>
<comment type="cofactor">
    <cofactor evidence="8">
        <name>Zn(2+)</name>
        <dbReference type="ChEBI" id="CHEBI:29105"/>
    </cofactor>
    <text evidence="8">Binds 1 zinc ion per subunit.</text>
</comment>
<dbReference type="EMBL" id="FOQL01000001">
    <property type="protein sequence ID" value="SFI01708.1"/>
    <property type="molecule type" value="Genomic_DNA"/>
</dbReference>
<evidence type="ECO:0000313" key="10">
    <source>
        <dbReference type="Proteomes" id="UP000243606"/>
    </source>
</evidence>
<dbReference type="Proteomes" id="UP000243606">
    <property type="component" value="Unassembled WGS sequence"/>
</dbReference>
<keyword evidence="3 8" id="KW-0699">rRNA-binding</keyword>
<keyword evidence="8" id="KW-0479">Metal-binding</keyword>
<dbReference type="STRING" id="425504.SAMN05216206_1100"/>
<dbReference type="NCBIfam" id="NF001809">
    <property type="entry name" value="PRK00528.1"/>
    <property type="match status" value="1"/>
</dbReference>
<dbReference type="PROSITE" id="PS51257">
    <property type="entry name" value="PROKAR_LIPOPROTEIN"/>
    <property type="match status" value="1"/>
</dbReference>
<dbReference type="GO" id="GO:0003735">
    <property type="term" value="F:structural constituent of ribosome"/>
    <property type="evidence" value="ECO:0007669"/>
    <property type="project" value="InterPro"/>
</dbReference>
<feature type="binding site" evidence="8">
    <location>
        <position position="37"/>
    </location>
    <ligand>
        <name>Zn(2+)</name>
        <dbReference type="ChEBI" id="CHEBI:29105"/>
    </ligand>
</feature>
<dbReference type="Pfam" id="PF01197">
    <property type="entry name" value="Ribosomal_L31"/>
    <property type="match status" value="1"/>
</dbReference>
<dbReference type="GO" id="GO:1990904">
    <property type="term" value="C:ribonucleoprotein complex"/>
    <property type="evidence" value="ECO:0007669"/>
    <property type="project" value="UniProtKB-KW"/>
</dbReference>
<sequence length="73" mass="8068">MKADIHPNYVAITATCSCGNVIETRSTLGKALPLDVCNECHPFYTGKQKMLDTGGRVDRFKQRFGMFGAKQEA</sequence>
<dbReference type="HAMAP" id="MF_00501">
    <property type="entry name" value="Ribosomal_bL31_1"/>
    <property type="match status" value="1"/>
</dbReference>
<comment type="subunit">
    <text evidence="2 8">Part of the 50S ribosomal subunit.</text>
</comment>
<feature type="binding site" evidence="8">
    <location>
        <position position="16"/>
    </location>
    <ligand>
        <name>Zn(2+)</name>
        <dbReference type="ChEBI" id="CHEBI:29105"/>
    </ligand>
</feature>
<dbReference type="RefSeq" id="WP_090240350.1">
    <property type="nucleotide sequence ID" value="NZ_CAXBNE010000204.1"/>
</dbReference>
<proteinExistence type="inferred from homology"/>
<dbReference type="PANTHER" id="PTHR33280:SF6">
    <property type="entry name" value="LARGE RIBOSOMAL SUBUNIT PROTEIN BL31A"/>
    <property type="match status" value="1"/>
</dbReference>
<keyword evidence="4 8" id="KW-0694">RNA-binding</keyword>
<reference evidence="10" key="1">
    <citation type="submission" date="2016-10" db="EMBL/GenBank/DDBJ databases">
        <authorList>
            <person name="Varghese N."/>
            <person name="Submissions S."/>
        </authorList>
    </citation>
    <scope>NUCLEOTIDE SEQUENCE [LARGE SCALE GENOMIC DNA]</scope>
    <source>
        <strain evidence="10">LMG 24016</strain>
    </source>
</reference>
<dbReference type="GO" id="GO:0005840">
    <property type="term" value="C:ribosome"/>
    <property type="evidence" value="ECO:0007669"/>
    <property type="project" value="UniProtKB-KW"/>
</dbReference>
<dbReference type="NCBIfam" id="TIGR00105">
    <property type="entry name" value="L31"/>
    <property type="match status" value="1"/>
</dbReference>
<dbReference type="InterPro" id="IPR042105">
    <property type="entry name" value="Ribosomal_bL31_sf"/>
</dbReference>
<dbReference type="InterPro" id="IPR034704">
    <property type="entry name" value="Ribosomal_bL28/bL31-like_sf"/>
</dbReference>
<dbReference type="OrthoDB" id="9803251at2"/>
<keyword evidence="6 8" id="KW-0687">Ribonucleoprotein</keyword>
<evidence type="ECO:0000256" key="2">
    <source>
        <dbReference type="ARBA" id="ARBA00011838"/>
    </source>
</evidence>
<dbReference type="SUPFAM" id="SSF143800">
    <property type="entry name" value="L28p-like"/>
    <property type="match status" value="1"/>
</dbReference>
<name>A0A1I3ERZ2_9PSED</name>
<protein>
    <recommendedName>
        <fullName evidence="7 8">Large ribosomal subunit protein bL31</fullName>
    </recommendedName>
</protein>
<dbReference type="GO" id="GO:0046872">
    <property type="term" value="F:metal ion binding"/>
    <property type="evidence" value="ECO:0007669"/>
    <property type="project" value="UniProtKB-KW"/>
</dbReference>
<evidence type="ECO:0000256" key="4">
    <source>
        <dbReference type="ARBA" id="ARBA00022884"/>
    </source>
</evidence>
<comment type="similarity">
    <text evidence="1 8">Belongs to the bacterial ribosomal protein bL31 family. Type A subfamily.</text>
</comment>
<evidence type="ECO:0000256" key="5">
    <source>
        <dbReference type="ARBA" id="ARBA00022980"/>
    </source>
</evidence>
<comment type="function">
    <text evidence="8">Binds the 23S rRNA.</text>
</comment>
<organism evidence="9 10">
    <name type="scientific">Pseudomonas guineae</name>
    <dbReference type="NCBI Taxonomy" id="425504"/>
    <lineage>
        <taxon>Bacteria</taxon>
        <taxon>Pseudomonadati</taxon>
        <taxon>Pseudomonadota</taxon>
        <taxon>Gammaproteobacteria</taxon>
        <taxon>Pseudomonadales</taxon>
        <taxon>Pseudomonadaceae</taxon>
        <taxon>Pseudomonas</taxon>
    </lineage>
</organism>
<keyword evidence="10" id="KW-1185">Reference proteome</keyword>
<dbReference type="PANTHER" id="PTHR33280">
    <property type="entry name" value="50S RIBOSOMAL PROTEIN L31, CHLOROPLASTIC"/>
    <property type="match status" value="1"/>
</dbReference>
<feature type="binding site" evidence="8">
    <location>
        <position position="40"/>
    </location>
    <ligand>
        <name>Zn(2+)</name>
        <dbReference type="ChEBI" id="CHEBI:29105"/>
    </ligand>
</feature>
<evidence type="ECO:0000256" key="6">
    <source>
        <dbReference type="ARBA" id="ARBA00023274"/>
    </source>
</evidence>
<dbReference type="Gene3D" id="4.10.830.30">
    <property type="entry name" value="Ribosomal protein L31"/>
    <property type="match status" value="1"/>
</dbReference>
<dbReference type="InterPro" id="IPR027491">
    <property type="entry name" value="Ribosomal_bL31_A"/>
</dbReference>
<evidence type="ECO:0000256" key="7">
    <source>
        <dbReference type="ARBA" id="ARBA00035687"/>
    </source>
</evidence>
<feature type="binding site" evidence="8">
    <location>
        <position position="18"/>
    </location>
    <ligand>
        <name>Zn(2+)</name>
        <dbReference type="ChEBI" id="CHEBI:29105"/>
    </ligand>
</feature>
<dbReference type="GO" id="GO:0006412">
    <property type="term" value="P:translation"/>
    <property type="evidence" value="ECO:0007669"/>
    <property type="project" value="UniProtKB-UniRule"/>
</dbReference>
<evidence type="ECO:0000256" key="8">
    <source>
        <dbReference type="HAMAP-Rule" id="MF_00501"/>
    </source>
</evidence>
<dbReference type="InterPro" id="IPR002150">
    <property type="entry name" value="Ribosomal_bL31"/>
</dbReference>
<evidence type="ECO:0000313" key="9">
    <source>
        <dbReference type="EMBL" id="SFI01708.1"/>
    </source>
</evidence>
<dbReference type="NCBIfam" id="NF000612">
    <property type="entry name" value="PRK00019.1"/>
    <property type="match status" value="1"/>
</dbReference>
<dbReference type="PROSITE" id="PS01143">
    <property type="entry name" value="RIBOSOMAL_L31"/>
    <property type="match status" value="1"/>
</dbReference>